<dbReference type="EMBL" id="LSSL01002192">
    <property type="protein sequence ID" value="OLY81752.1"/>
    <property type="molecule type" value="Genomic_DNA"/>
</dbReference>
<proteinExistence type="predicted"/>
<protein>
    <submittedName>
        <fullName evidence="2">Uncharacterized protein</fullName>
    </submittedName>
</protein>
<feature type="compositionally biased region" description="Polar residues" evidence="1">
    <location>
        <begin position="27"/>
        <end position="42"/>
    </location>
</feature>
<feature type="compositionally biased region" description="Polar residues" evidence="1">
    <location>
        <begin position="278"/>
        <end position="302"/>
    </location>
</feature>
<comment type="caution">
    <text evidence="2">The sequence shown here is derived from an EMBL/GenBank/DDBJ whole genome shotgun (WGS) entry which is preliminary data.</text>
</comment>
<organism evidence="2 3">
    <name type="scientific">Smittium mucronatum</name>
    <dbReference type="NCBI Taxonomy" id="133383"/>
    <lineage>
        <taxon>Eukaryota</taxon>
        <taxon>Fungi</taxon>
        <taxon>Fungi incertae sedis</taxon>
        <taxon>Zoopagomycota</taxon>
        <taxon>Kickxellomycotina</taxon>
        <taxon>Harpellomycetes</taxon>
        <taxon>Harpellales</taxon>
        <taxon>Legeriomycetaceae</taxon>
        <taxon>Smittium</taxon>
    </lineage>
</organism>
<dbReference type="Proteomes" id="UP000187455">
    <property type="component" value="Unassembled WGS sequence"/>
</dbReference>
<feature type="compositionally biased region" description="Polar residues" evidence="1">
    <location>
        <begin position="1"/>
        <end position="18"/>
    </location>
</feature>
<gene>
    <name evidence="2" type="ORF">AYI68_g4138</name>
</gene>
<keyword evidence="3" id="KW-1185">Reference proteome</keyword>
<feature type="region of interest" description="Disordered" evidence="1">
    <location>
        <begin position="252"/>
        <end position="317"/>
    </location>
</feature>
<evidence type="ECO:0000256" key="1">
    <source>
        <dbReference type="SAM" id="MobiDB-lite"/>
    </source>
</evidence>
<evidence type="ECO:0000313" key="2">
    <source>
        <dbReference type="EMBL" id="OLY81752.1"/>
    </source>
</evidence>
<dbReference type="AlphaFoldDB" id="A0A1R0GXX7"/>
<feature type="region of interest" description="Disordered" evidence="1">
    <location>
        <begin position="1"/>
        <end position="67"/>
    </location>
</feature>
<reference evidence="2 3" key="1">
    <citation type="journal article" date="2016" name="Mol. Biol. Evol.">
        <title>Genome-Wide Survey of Gut Fungi (Harpellales) Reveals the First Horizontally Transferred Ubiquitin Gene from a Mosquito Host.</title>
        <authorList>
            <person name="Wang Y."/>
            <person name="White M.M."/>
            <person name="Kvist S."/>
            <person name="Moncalvo J.M."/>
        </authorList>
    </citation>
    <scope>NUCLEOTIDE SEQUENCE [LARGE SCALE GENOMIC DNA]</scope>
    <source>
        <strain evidence="2 3">ALG-7-W6</strain>
    </source>
</reference>
<name>A0A1R0GXX7_9FUNG</name>
<sequence>MKNQNSYIDDTAKVSNSPIVHPEDSLFYSTNPGNANEFSENSQEPHERESNEDYDLNSHYSNESDKDINEKFGDLSIDSAVDINPIQLDDYGIHSDFQIPERELPFARHDGSPLRGYMDQNIDLHENEIVDGASEYESLGQGKMDLPVDYNEETSEISTSIQKDSSNKVKHPQRYINVDGIVNNQLSKSKFVHVSLFGDDFSGVGGYENDFVLTKPTSSKFFKNNQNNRLDLKTAIEKKYKQKKTFKGYPNLSVEKNHNDFRNTKTKSSPRIQGEVFRSSSFELENNEKNYNLSQENTNSTKENFEEDDNNESRNLKSTSRLDSFILDSIAQQRNYPKLPKKKIINSEFGNQEVTRFDFKQTLTIKNDSPQIILAPNRTGKRLISENHYKSMEEELSFNRKIPYKNYDTPPLNVLINTENFTETIKNGYPNIERFSEKYYQGLRAFSIIGMALNNLFISIKTLKHIKDQIFIINGSQKSKMYFKTSLNTIKKELNKMMTCQTKLIRLNQKYNLIDFGPQMIIQDEGAYRIDVGSLESPEISISQNLNRLNLRNQFKEIYKKKYIETLSNTGYLENILTTLPVTEYSDMCLYDLSQGSFLTNNSSDPEYDNDDGLMTCIDNKINDLCADQNVMTDIIKTMHSSFSIIPGEKAINFSLGYKSLFDDDDDTNSLEYNIYLYINIEERTSDRRYRDVVIYTYTKQTSEFINEGDVTHPDFIGEIDPQIKSFNLDKDKLSERGNEDGDFGISGLEINSPNISITRRSKRTISDKINYEYVNNLSNDEKRSYIYSSIMKIACNSVIAESLNCNILNEMGLLDKVIEFTVKFSVESLTRFVPFIDMAISTKSERRIDGNDQLEFIFPIYKSKFSLELAPISGIYDTINWVLMTPNKFYMPGLQVSDFYIFATVDPINQSHFEKYAYMSKPEYEMLIKRCKSDIYLAEKYHPLPILHNSFCDGHLNNLVIFKDGIRFKYFYILVLDYKVIKDKIDDPFSRFSQIKYYIHSPYSSTARMPMIYFGAW</sequence>
<accession>A0A1R0GXX7</accession>
<evidence type="ECO:0000313" key="3">
    <source>
        <dbReference type="Proteomes" id="UP000187455"/>
    </source>
</evidence>